<feature type="compositionally biased region" description="Basic and acidic residues" evidence="1">
    <location>
        <begin position="1"/>
        <end position="20"/>
    </location>
</feature>
<feature type="region of interest" description="Disordered" evidence="1">
    <location>
        <begin position="1"/>
        <end position="57"/>
    </location>
</feature>
<dbReference type="Proteomes" id="UP001500034">
    <property type="component" value="Unassembled WGS sequence"/>
</dbReference>
<keyword evidence="3" id="KW-1185">Reference proteome</keyword>
<evidence type="ECO:0000313" key="2">
    <source>
        <dbReference type="EMBL" id="GAA3954076.1"/>
    </source>
</evidence>
<reference evidence="3" key="1">
    <citation type="journal article" date="2019" name="Int. J. Syst. Evol. Microbiol.">
        <title>The Global Catalogue of Microorganisms (GCM) 10K type strain sequencing project: providing services to taxonomists for standard genome sequencing and annotation.</title>
        <authorList>
            <consortium name="The Broad Institute Genomics Platform"/>
            <consortium name="The Broad Institute Genome Sequencing Center for Infectious Disease"/>
            <person name="Wu L."/>
            <person name="Ma J."/>
        </authorList>
    </citation>
    <scope>NUCLEOTIDE SEQUENCE [LARGE SCALE GENOMIC DNA]</scope>
    <source>
        <strain evidence="3">JCM 17027</strain>
    </source>
</reference>
<dbReference type="Pfam" id="PF11387">
    <property type="entry name" value="DUF2795"/>
    <property type="match status" value="1"/>
</dbReference>
<accession>A0ABP7NWL6</accession>
<protein>
    <recommendedName>
        <fullName evidence="4">DUF2795 domain-containing protein</fullName>
    </recommendedName>
</protein>
<dbReference type="RefSeq" id="WP_345588625.1">
    <property type="nucleotide sequence ID" value="NZ_BAABCQ010000005.1"/>
</dbReference>
<evidence type="ECO:0000256" key="1">
    <source>
        <dbReference type="SAM" id="MobiDB-lite"/>
    </source>
</evidence>
<sequence length="135" mass="14849">MQRGSDRMSVHRDDEMKHELQGLLRSGHPTRSEEWNDPEPAAEDDPEVTYGPVTPGRGPTYLEALRLELARNLTRGTFPANPRELTRALRRGNAPDALVEGLERLPHKARYDNVQELAVALTENGGSGASGPQSA</sequence>
<dbReference type="InterPro" id="IPR021527">
    <property type="entry name" value="DUF2795"/>
</dbReference>
<dbReference type="EMBL" id="BAABCQ010000005">
    <property type="protein sequence ID" value="GAA3954076.1"/>
    <property type="molecule type" value="Genomic_DNA"/>
</dbReference>
<proteinExistence type="predicted"/>
<evidence type="ECO:0008006" key="4">
    <source>
        <dbReference type="Google" id="ProtNLM"/>
    </source>
</evidence>
<name>A0ABP7NWL6_9ACTN</name>
<gene>
    <name evidence="2" type="ORF">GCM10022384_04460</name>
</gene>
<evidence type="ECO:0000313" key="3">
    <source>
        <dbReference type="Proteomes" id="UP001500034"/>
    </source>
</evidence>
<organism evidence="2 3">
    <name type="scientific">Streptomyces marokkonensis</name>
    <dbReference type="NCBI Taxonomy" id="324855"/>
    <lineage>
        <taxon>Bacteria</taxon>
        <taxon>Bacillati</taxon>
        <taxon>Actinomycetota</taxon>
        <taxon>Actinomycetes</taxon>
        <taxon>Kitasatosporales</taxon>
        <taxon>Streptomycetaceae</taxon>
        <taxon>Streptomyces</taxon>
    </lineage>
</organism>
<comment type="caution">
    <text evidence="2">The sequence shown here is derived from an EMBL/GenBank/DDBJ whole genome shotgun (WGS) entry which is preliminary data.</text>
</comment>
<feature type="compositionally biased region" description="Acidic residues" evidence="1">
    <location>
        <begin position="35"/>
        <end position="47"/>
    </location>
</feature>